<dbReference type="PANTHER" id="PTHR11799">
    <property type="entry name" value="PARAOXONASE"/>
    <property type="match status" value="1"/>
</dbReference>
<dbReference type="SUPFAM" id="SSF63829">
    <property type="entry name" value="Calcium-dependent phosphotriesterase"/>
    <property type="match status" value="1"/>
</dbReference>
<evidence type="ECO:0000256" key="1">
    <source>
        <dbReference type="SAM" id="SignalP"/>
    </source>
</evidence>
<evidence type="ECO:0000313" key="3">
    <source>
        <dbReference type="Proteomes" id="UP001626549"/>
    </source>
</evidence>
<dbReference type="Proteomes" id="UP001626549">
    <property type="component" value="Chromosome"/>
</dbReference>
<dbReference type="RefSeq" id="WP_407326891.1">
    <property type="nucleotide sequence ID" value="NZ_CP136865.1"/>
</dbReference>
<sequence>MTVFNCKTASKRIGSVAIGALSLLFALAYSKASTADECDGFGADDYLCGIPSAEDLVQVPESHWIIASGFALPPALSLIDSRNKVWEPLYSNTRNRADHDEEQFSECPGAPDPTTLLTHGLDIISHGNGHSTLYAVGHGGREAIEVFDVYIAGPDSKPALTWIGCVLTPDGLEANSVAALRDGSLLATVPLEEGQNFAAAMQGTVTGAAYHWSAKEGSWNRLDTTAQPYANGIAVSADESEFYIASSGLANVTAYKLGEAMDAMWSTATLPVVPDNLHRNSEGQLITAGMVLEYPDCNPYNEQGEVELALFASCPRPYKVLSLDPDSQAVSVVASNTASPVFSNVTMAVVVDGTLWVGTFGGDRIAYRSVGEAVK</sequence>
<keyword evidence="3" id="KW-1185">Reference proteome</keyword>
<dbReference type="InterPro" id="IPR051288">
    <property type="entry name" value="Serum_paraoxonase/arylesterase"/>
</dbReference>
<reference evidence="2 3" key="1">
    <citation type="submission" date="2023-10" db="EMBL/GenBank/DDBJ databases">
        <title>Two novel species belonging to the OM43/NOR5 clade.</title>
        <authorList>
            <person name="Park M."/>
        </authorList>
    </citation>
    <scope>NUCLEOTIDE SEQUENCE [LARGE SCALE GENOMIC DNA]</scope>
    <source>
        <strain evidence="2 3">IMCC45268</strain>
    </source>
</reference>
<dbReference type="InterPro" id="IPR011042">
    <property type="entry name" value="6-blade_b-propeller_TolB-like"/>
</dbReference>
<feature type="chain" id="PRO_5046842001" evidence="1">
    <location>
        <begin position="36"/>
        <end position="375"/>
    </location>
</feature>
<keyword evidence="1" id="KW-0732">Signal</keyword>
<protein>
    <submittedName>
        <fullName evidence="2">SMP-30/gluconolactonase/LRE family protein</fullName>
    </submittedName>
</protein>
<feature type="signal peptide" evidence="1">
    <location>
        <begin position="1"/>
        <end position="35"/>
    </location>
</feature>
<accession>A0ABZ0I9K8</accession>
<evidence type="ECO:0000313" key="2">
    <source>
        <dbReference type="EMBL" id="WOJ96204.1"/>
    </source>
</evidence>
<dbReference type="EMBL" id="CP136865">
    <property type="protein sequence ID" value="WOJ96204.1"/>
    <property type="molecule type" value="Genomic_DNA"/>
</dbReference>
<name>A0ABZ0I9K8_9GAMM</name>
<dbReference type="Gene3D" id="2.120.10.30">
    <property type="entry name" value="TolB, C-terminal domain"/>
    <property type="match status" value="1"/>
</dbReference>
<organism evidence="2 3">
    <name type="scientific">Congregibacter brevis</name>
    <dbReference type="NCBI Taxonomy" id="3081201"/>
    <lineage>
        <taxon>Bacteria</taxon>
        <taxon>Pseudomonadati</taxon>
        <taxon>Pseudomonadota</taxon>
        <taxon>Gammaproteobacteria</taxon>
        <taxon>Cellvibrionales</taxon>
        <taxon>Halieaceae</taxon>
        <taxon>Congregibacter</taxon>
    </lineage>
</organism>
<proteinExistence type="predicted"/>
<gene>
    <name evidence="2" type="ORF">R0137_13250</name>
</gene>
<dbReference type="PANTHER" id="PTHR11799:SF12">
    <property type="entry name" value="PARAOXONASE-RELATED"/>
    <property type="match status" value="1"/>
</dbReference>